<dbReference type="Proteomes" id="UP000046393">
    <property type="component" value="Unplaced"/>
</dbReference>
<protein>
    <submittedName>
        <fullName evidence="2">Late endosomal/lysosomal adaptor and MAPK and MTOR activator 4</fullName>
    </submittedName>
</protein>
<proteinExistence type="predicted"/>
<sequence length="123" mass="13340">MECVYPALMKIPDQVGFMVIRDRAIIICHGELANREDDAKTVSMLLSACKSLKSAVGDEFQSITIQFARNIYVIAKSGNQVYVVKRRSSNEAASGGDDTLNDALFGADGSIRIPSNANEETVP</sequence>
<accession>A0A0N5AAT2</accession>
<evidence type="ECO:0000313" key="1">
    <source>
        <dbReference type="Proteomes" id="UP000046393"/>
    </source>
</evidence>
<dbReference type="AlphaFoldDB" id="A0A0N5AAT2"/>
<organism evidence="1 2">
    <name type="scientific">Syphacia muris</name>
    <dbReference type="NCBI Taxonomy" id="451379"/>
    <lineage>
        <taxon>Eukaryota</taxon>
        <taxon>Metazoa</taxon>
        <taxon>Ecdysozoa</taxon>
        <taxon>Nematoda</taxon>
        <taxon>Chromadorea</taxon>
        <taxon>Rhabditida</taxon>
        <taxon>Spirurina</taxon>
        <taxon>Oxyuridomorpha</taxon>
        <taxon>Oxyuroidea</taxon>
        <taxon>Oxyuridae</taxon>
        <taxon>Syphacia</taxon>
    </lineage>
</organism>
<evidence type="ECO:0000313" key="2">
    <source>
        <dbReference type="WBParaSite" id="SMUV_0000125801-mRNA-1"/>
    </source>
</evidence>
<keyword evidence="1" id="KW-1185">Reference proteome</keyword>
<reference evidence="2" key="1">
    <citation type="submission" date="2017-02" db="UniProtKB">
        <authorList>
            <consortium name="WormBaseParasite"/>
        </authorList>
    </citation>
    <scope>IDENTIFICATION</scope>
</reference>
<dbReference type="WBParaSite" id="SMUV_0000125801-mRNA-1">
    <property type="protein sequence ID" value="SMUV_0000125801-mRNA-1"/>
    <property type="gene ID" value="SMUV_0000125801"/>
</dbReference>
<name>A0A0N5AAT2_9BILA</name>